<evidence type="ECO:0000313" key="1">
    <source>
        <dbReference type="EMBL" id="SVB86919.1"/>
    </source>
</evidence>
<protein>
    <submittedName>
        <fullName evidence="1">Uncharacterized protein</fullName>
    </submittedName>
</protein>
<sequence>TVIKNSGGFTQSLLPSLIEHLSGNIEKIW</sequence>
<reference evidence="1" key="1">
    <citation type="submission" date="2018-05" db="EMBL/GenBank/DDBJ databases">
        <authorList>
            <person name="Lanie J.A."/>
            <person name="Ng W.-L."/>
            <person name="Kazmierczak K.M."/>
            <person name="Andrzejewski T.M."/>
            <person name="Davidsen T.M."/>
            <person name="Wayne K.J."/>
            <person name="Tettelin H."/>
            <person name="Glass J.I."/>
            <person name="Rusch D."/>
            <person name="Podicherti R."/>
            <person name="Tsui H.-C.T."/>
            <person name="Winkler M.E."/>
        </authorList>
    </citation>
    <scope>NUCLEOTIDE SEQUENCE</scope>
</reference>
<dbReference type="EMBL" id="UINC01061389">
    <property type="protein sequence ID" value="SVB86919.1"/>
    <property type="molecule type" value="Genomic_DNA"/>
</dbReference>
<accession>A0A382HIA6</accession>
<organism evidence="1">
    <name type="scientific">marine metagenome</name>
    <dbReference type="NCBI Taxonomy" id="408172"/>
    <lineage>
        <taxon>unclassified sequences</taxon>
        <taxon>metagenomes</taxon>
        <taxon>ecological metagenomes</taxon>
    </lineage>
</organism>
<gene>
    <name evidence="1" type="ORF">METZ01_LOCUS239773</name>
</gene>
<dbReference type="AlphaFoldDB" id="A0A382HIA6"/>
<name>A0A382HIA6_9ZZZZ</name>
<feature type="non-terminal residue" evidence="1">
    <location>
        <position position="1"/>
    </location>
</feature>
<proteinExistence type="predicted"/>